<dbReference type="EMBL" id="MN604239">
    <property type="protein sequence ID" value="QGK90451.1"/>
    <property type="molecule type" value="Genomic_DNA"/>
</dbReference>
<keyword evidence="2" id="KW-1185">Reference proteome</keyword>
<evidence type="ECO:0000313" key="2">
    <source>
        <dbReference type="Proteomes" id="UP000502001"/>
    </source>
</evidence>
<evidence type="ECO:0000313" key="1">
    <source>
        <dbReference type="EMBL" id="QGK90451.1"/>
    </source>
</evidence>
<name>A0A6M3AJL6_9CAUD</name>
<sequence length="60" mass="6985">MQQYTMINLLTEQIVNVEANSRLHARTKACAIAKQHEDERCYWITKQAYHDVTGYEVLSA</sequence>
<accession>A0A6M3AJL6</accession>
<reference evidence="1 2" key="1">
    <citation type="submission" date="2019-10" db="EMBL/GenBank/DDBJ databases">
        <authorList>
            <person name="Popova A.V."/>
            <person name="Shneider M.M."/>
            <person name="Mikhailova Y.V."/>
            <person name="Shagin D.A."/>
        </authorList>
    </citation>
    <scope>NUCLEOTIDE SEQUENCE [LARGE SCALE GENOMIC DNA]</scope>
</reference>
<dbReference type="Proteomes" id="UP000502001">
    <property type="component" value="Segment"/>
</dbReference>
<proteinExistence type="predicted"/>
<protein>
    <submittedName>
        <fullName evidence="1">Uncharacterized protein</fullName>
    </submittedName>
</protein>
<gene>
    <name evidence="1" type="ORF">APK87_01</name>
</gene>
<organism evidence="1 2">
    <name type="scientific">Acinetobacter phage vB_AbaP_APK87</name>
    <dbReference type="NCBI Taxonomy" id="2664209"/>
    <lineage>
        <taxon>Viruses</taxon>
        <taxon>Duplodnaviria</taxon>
        <taxon>Heunggongvirae</taxon>
        <taxon>Uroviricota</taxon>
        <taxon>Caudoviricetes</taxon>
        <taxon>Autographivirales</taxon>
        <taxon>Autoscriptoviridae</taxon>
        <taxon>Beijerinckvirinae</taxon>
        <taxon>Friunavirus</taxon>
        <taxon>Friunavirus APK87</taxon>
    </lineage>
</organism>